<evidence type="ECO:0000256" key="2">
    <source>
        <dbReference type="ARBA" id="ARBA00010617"/>
    </source>
</evidence>
<evidence type="ECO:0008006" key="12">
    <source>
        <dbReference type="Google" id="ProtNLM"/>
    </source>
</evidence>
<evidence type="ECO:0000256" key="1">
    <source>
        <dbReference type="ARBA" id="ARBA00001971"/>
    </source>
</evidence>
<dbReference type="GO" id="GO:0020037">
    <property type="term" value="F:heme binding"/>
    <property type="evidence" value="ECO:0007669"/>
    <property type="project" value="InterPro"/>
</dbReference>
<comment type="cofactor">
    <cofactor evidence="1 8">
        <name>heme</name>
        <dbReference type="ChEBI" id="CHEBI:30413"/>
    </cofactor>
</comment>
<evidence type="ECO:0000256" key="6">
    <source>
        <dbReference type="ARBA" id="ARBA00023004"/>
    </source>
</evidence>
<dbReference type="GO" id="GO:0016705">
    <property type="term" value="F:oxidoreductase activity, acting on paired donors, with incorporation or reduction of molecular oxygen"/>
    <property type="evidence" value="ECO:0007669"/>
    <property type="project" value="InterPro"/>
</dbReference>
<evidence type="ECO:0000256" key="7">
    <source>
        <dbReference type="ARBA" id="ARBA00023033"/>
    </source>
</evidence>
<proteinExistence type="inferred from homology"/>
<name>A0A9J6BKP7_POLVA</name>
<organism evidence="10 11">
    <name type="scientific">Polypedilum vanderplanki</name>
    <name type="common">Sleeping chironomid midge</name>
    <dbReference type="NCBI Taxonomy" id="319348"/>
    <lineage>
        <taxon>Eukaryota</taxon>
        <taxon>Metazoa</taxon>
        <taxon>Ecdysozoa</taxon>
        <taxon>Arthropoda</taxon>
        <taxon>Hexapoda</taxon>
        <taxon>Insecta</taxon>
        <taxon>Pterygota</taxon>
        <taxon>Neoptera</taxon>
        <taxon>Endopterygota</taxon>
        <taxon>Diptera</taxon>
        <taxon>Nematocera</taxon>
        <taxon>Chironomoidea</taxon>
        <taxon>Chironomidae</taxon>
        <taxon>Chironominae</taxon>
        <taxon>Polypedilum</taxon>
        <taxon>Polypedilum</taxon>
    </lineage>
</organism>
<evidence type="ECO:0000313" key="11">
    <source>
        <dbReference type="Proteomes" id="UP001107558"/>
    </source>
</evidence>
<dbReference type="Pfam" id="PF00067">
    <property type="entry name" value="p450"/>
    <property type="match status" value="1"/>
</dbReference>
<protein>
    <recommendedName>
        <fullName evidence="12">Cytochrome P450</fullName>
    </recommendedName>
</protein>
<dbReference type="InterPro" id="IPR002401">
    <property type="entry name" value="Cyt_P450_E_grp-I"/>
</dbReference>
<dbReference type="InterPro" id="IPR036396">
    <property type="entry name" value="Cyt_P450_sf"/>
</dbReference>
<dbReference type="PANTHER" id="PTHR24291">
    <property type="entry name" value="CYTOCHROME P450 FAMILY 4"/>
    <property type="match status" value="1"/>
</dbReference>
<dbReference type="OrthoDB" id="1470350at2759"/>
<reference evidence="10" key="1">
    <citation type="submission" date="2021-03" db="EMBL/GenBank/DDBJ databases">
        <title>Chromosome level genome of the anhydrobiotic midge Polypedilum vanderplanki.</title>
        <authorList>
            <person name="Yoshida Y."/>
            <person name="Kikawada T."/>
            <person name="Gusev O."/>
        </authorList>
    </citation>
    <scope>NUCLEOTIDE SEQUENCE</scope>
    <source>
        <strain evidence="10">NIAS01</strain>
        <tissue evidence="10">Whole body or cell culture</tissue>
    </source>
</reference>
<dbReference type="PRINTS" id="PR00463">
    <property type="entry name" value="EP450I"/>
</dbReference>
<keyword evidence="7 9" id="KW-0503">Monooxygenase</keyword>
<keyword evidence="11" id="KW-1185">Reference proteome</keyword>
<evidence type="ECO:0000256" key="9">
    <source>
        <dbReference type="RuleBase" id="RU000461"/>
    </source>
</evidence>
<keyword evidence="3 8" id="KW-0349">Heme</keyword>
<evidence type="ECO:0000256" key="8">
    <source>
        <dbReference type="PIRSR" id="PIRSR602401-1"/>
    </source>
</evidence>
<feature type="binding site" description="axial binding residue" evidence="8">
    <location>
        <position position="140"/>
    </location>
    <ligand>
        <name>heme</name>
        <dbReference type="ChEBI" id="CHEBI:30413"/>
    </ligand>
    <ligandPart>
        <name>Fe</name>
        <dbReference type="ChEBI" id="CHEBI:18248"/>
    </ligandPart>
</feature>
<dbReference type="EMBL" id="JADBJN010000003">
    <property type="protein sequence ID" value="KAG5670296.1"/>
    <property type="molecule type" value="Genomic_DNA"/>
</dbReference>
<dbReference type="SUPFAM" id="SSF48264">
    <property type="entry name" value="Cytochrome P450"/>
    <property type="match status" value="1"/>
</dbReference>
<dbReference type="InterPro" id="IPR050196">
    <property type="entry name" value="Cytochrome_P450_Monoox"/>
</dbReference>
<dbReference type="InterPro" id="IPR001128">
    <property type="entry name" value="Cyt_P450"/>
</dbReference>
<accession>A0A9J6BKP7</accession>
<evidence type="ECO:0000256" key="3">
    <source>
        <dbReference type="ARBA" id="ARBA00022617"/>
    </source>
</evidence>
<dbReference type="PROSITE" id="PS00086">
    <property type="entry name" value="CYTOCHROME_P450"/>
    <property type="match status" value="1"/>
</dbReference>
<evidence type="ECO:0000256" key="4">
    <source>
        <dbReference type="ARBA" id="ARBA00022723"/>
    </source>
</evidence>
<comment type="similarity">
    <text evidence="2 9">Belongs to the cytochrome P450 family.</text>
</comment>
<dbReference type="GO" id="GO:0005506">
    <property type="term" value="F:iron ion binding"/>
    <property type="evidence" value="ECO:0007669"/>
    <property type="project" value="InterPro"/>
</dbReference>
<dbReference type="Proteomes" id="UP001107558">
    <property type="component" value="Chromosome 3"/>
</dbReference>
<dbReference type="PANTHER" id="PTHR24291:SF203">
    <property type="entry name" value="CYTOCHROME P450 4D1-RELATED"/>
    <property type="match status" value="1"/>
</dbReference>
<dbReference type="Gene3D" id="1.10.630.10">
    <property type="entry name" value="Cytochrome P450"/>
    <property type="match status" value="1"/>
</dbReference>
<evidence type="ECO:0000256" key="5">
    <source>
        <dbReference type="ARBA" id="ARBA00023002"/>
    </source>
</evidence>
<comment type="caution">
    <text evidence="10">The sequence shown here is derived from an EMBL/GenBank/DDBJ whole genome shotgun (WGS) entry which is preliminary data.</text>
</comment>
<dbReference type="InterPro" id="IPR017972">
    <property type="entry name" value="Cyt_P450_CS"/>
</dbReference>
<dbReference type="GO" id="GO:0004497">
    <property type="term" value="F:monooxygenase activity"/>
    <property type="evidence" value="ECO:0007669"/>
    <property type="project" value="UniProtKB-KW"/>
</dbReference>
<dbReference type="PRINTS" id="PR00385">
    <property type="entry name" value="P450"/>
</dbReference>
<evidence type="ECO:0000313" key="10">
    <source>
        <dbReference type="EMBL" id="KAG5670296.1"/>
    </source>
</evidence>
<keyword evidence="6 8" id="KW-0408">Iron</keyword>
<dbReference type="AlphaFoldDB" id="A0A9J6BKP7"/>
<keyword evidence="5 9" id="KW-0560">Oxidoreductase</keyword>
<sequence length="196" mass="22847">MFEAHDTTSSAIAFTLLNLAKHQEIQKKVYNECFEIFGNDLSQQPTMQDLNKMNYLDKVIKENLRLYPSVPNFGRKFNDDEVIGDYIFPKNVAIRISPYSMGRDPKLFPDPLKFDPSRFEIEKNIKLFSFVPFSAGPRNCIGQKYAMLELKSVLSKIVRNFEVCVRKENENPIYASELVLRPMNGIYLYFKDRNHS</sequence>
<gene>
    <name evidence="10" type="ORF">PVAND_000572</name>
</gene>
<keyword evidence="4 8" id="KW-0479">Metal-binding</keyword>